<dbReference type="Proteomes" id="UP000799444">
    <property type="component" value="Unassembled WGS sequence"/>
</dbReference>
<protein>
    <submittedName>
        <fullName evidence="2">Uncharacterized protein</fullName>
    </submittedName>
</protein>
<feature type="chain" id="PRO_5040433926" evidence="1">
    <location>
        <begin position="21"/>
        <end position="102"/>
    </location>
</feature>
<sequence length="102" mass="10629">MAPIFSLAFALAALPAAVLATNAQSWSGTSCNSGDHLFWSGHSIACQQLGNVRSISVDNIDSGCTITYYSDSSCSNDASPARVGQCSGYNTGGPIKSWSWDC</sequence>
<name>A0A9P4V8S6_9PLEO</name>
<feature type="signal peptide" evidence="1">
    <location>
        <begin position="1"/>
        <end position="20"/>
    </location>
</feature>
<reference evidence="2" key="1">
    <citation type="journal article" date="2020" name="Stud. Mycol.">
        <title>101 Dothideomycetes genomes: a test case for predicting lifestyles and emergence of pathogens.</title>
        <authorList>
            <person name="Haridas S."/>
            <person name="Albert R."/>
            <person name="Binder M."/>
            <person name="Bloem J."/>
            <person name="Labutti K."/>
            <person name="Salamov A."/>
            <person name="Andreopoulos B."/>
            <person name="Baker S."/>
            <person name="Barry K."/>
            <person name="Bills G."/>
            <person name="Bluhm B."/>
            <person name="Cannon C."/>
            <person name="Castanera R."/>
            <person name="Culley D."/>
            <person name="Daum C."/>
            <person name="Ezra D."/>
            <person name="Gonzalez J."/>
            <person name="Henrissat B."/>
            <person name="Kuo A."/>
            <person name="Liang C."/>
            <person name="Lipzen A."/>
            <person name="Lutzoni F."/>
            <person name="Magnuson J."/>
            <person name="Mondo S."/>
            <person name="Nolan M."/>
            <person name="Ohm R."/>
            <person name="Pangilinan J."/>
            <person name="Park H.-J."/>
            <person name="Ramirez L."/>
            <person name="Alfaro M."/>
            <person name="Sun H."/>
            <person name="Tritt A."/>
            <person name="Yoshinaga Y."/>
            <person name="Zwiers L.-H."/>
            <person name="Turgeon B."/>
            <person name="Goodwin S."/>
            <person name="Spatafora J."/>
            <person name="Crous P."/>
            <person name="Grigoriev I."/>
        </authorList>
    </citation>
    <scope>NUCLEOTIDE SEQUENCE</scope>
    <source>
        <strain evidence="2">CBS 125425</strain>
    </source>
</reference>
<keyword evidence="1" id="KW-0732">Signal</keyword>
<evidence type="ECO:0000313" key="2">
    <source>
        <dbReference type="EMBL" id="KAF2739815.1"/>
    </source>
</evidence>
<evidence type="ECO:0000256" key="1">
    <source>
        <dbReference type="SAM" id="SignalP"/>
    </source>
</evidence>
<evidence type="ECO:0000313" key="3">
    <source>
        <dbReference type="Proteomes" id="UP000799444"/>
    </source>
</evidence>
<accession>A0A9P4V8S6</accession>
<dbReference type="AlphaFoldDB" id="A0A9P4V8S6"/>
<dbReference type="EMBL" id="ML996103">
    <property type="protein sequence ID" value="KAF2739815.1"/>
    <property type="molecule type" value="Genomic_DNA"/>
</dbReference>
<organism evidence="2 3">
    <name type="scientific">Polyplosphaeria fusca</name>
    <dbReference type="NCBI Taxonomy" id="682080"/>
    <lineage>
        <taxon>Eukaryota</taxon>
        <taxon>Fungi</taxon>
        <taxon>Dikarya</taxon>
        <taxon>Ascomycota</taxon>
        <taxon>Pezizomycotina</taxon>
        <taxon>Dothideomycetes</taxon>
        <taxon>Pleosporomycetidae</taxon>
        <taxon>Pleosporales</taxon>
        <taxon>Tetraplosphaeriaceae</taxon>
        <taxon>Polyplosphaeria</taxon>
    </lineage>
</organism>
<keyword evidence="3" id="KW-1185">Reference proteome</keyword>
<comment type="caution">
    <text evidence="2">The sequence shown here is derived from an EMBL/GenBank/DDBJ whole genome shotgun (WGS) entry which is preliminary data.</text>
</comment>
<dbReference type="OrthoDB" id="3910401at2759"/>
<gene>
    <name evidence="2" type="ORF">EJ04DRAFT_559711</name>
</gene>
<proteinExistence type="predicted"/>